<keyword evidence="1" id="KW-0175">Coiled coil</keyword>
<name>A0A1C4Y8N6_9ACTN</name>
<feature type="domain" description="DUF2326" evidence="2">
    <location>
        <begin position="433"/>
        <end position="565"/>
    </location>
</feature>
<evidence type="ECO:0000313" key="5">
    <source>
        <dbReference type="Proteomes" id="UP000199375"/>
    </source>
</evidence>
<evidence type="ECO:0000256" key="1">
    <source>
        <dbReference type="SAM" id="Coils"/>
    </source>
</evidence>
<reference evidence="4 5" key="1">
    <citation type="submission" date="2016-06" db="EMBL/GenBank/DDBJ databases">
        <authorList>
            <person name="Kjaerup R.B."/>
            <person name="Dalgaard T.S."/>
            <person name="Juul-Madsen H.R."/>
        </authorList>
    </citation>
    <scope>NUCLEOTIDE SEQUENCE [LARGE SCALE GENOMIC DNA]</scope>
    <source>
        <strain evidence="4 5">DSM 45626</strain>
    </source>
</reference>
<dbReference type="Proteomes" id="UP000199375">
    <property type="component" value="Unassembled WGS sequence"/>
</dbReference>
<evidence type="ECO:0000313" key="4">
    <source>
        <dbReference type="EMBL" id="SCF17107.1"/>
    </source>
</evidence>
<accession>A0A1C4Y8N6</accession>
<dbReference type="AlphaFoldDB" id="A0A1C4Y8N6"/>
<feature type="coiled-coil region" evidence="1">
    <location>
        <begin position="207"/>
        <end position="271"/>
    </location>
</feature>
<feature type="domain" description="ABC-three component systems C-terminal" evidence="3">
    <location>
        <begin position="263"/>
        <end position="370"/>
    </location>
</feature>
<dbReference type="Pfam" id="PF20275">
    <property type="entry name" value="CTD10"/>
    <property type="match status" value="1"/>
</dbReference>
<organism evidence="4 5">
    <name type="scientific">Micromonospora haikouensis</name>
    <dbReference type="NCBI Taxonomy" id="686309"/>
    <lineage>
        <taxon>Bacteria</taxon>
        <taxon>Bacillati</taxon>
        <taxon>Actinomycetota</taxon>
        <taxon>Actinomycetes</taxon>
        <taxon>Micromonosporales</taxon>
        <taxon>Micromonosporaceae</taxon>
        <taxon>Micromonospora</taxon>
    </lineage>
</organism>
<gene>
    <name evidence="4" type="ORF">GA0070558_13756</name>
</gene>
<dbReference type="Pfam" id="PF10088">
    <property type="entry name" value="DUF2326"/>
    <property type="match status" value="1"/>
</dbReference>
<dbReference type="EMBL" id="FMCW01000037">
    <property type="protein sequence ID" value="SCF17107.1"/>
    <property type="molecule type" value="Genomic_DNA"/>
</dbReference>
<feature type="coiled-coil region" evidence="1">
    <location>
        <begin position="363"/>
        <end position="407"/>
    </location>
</feature>
<evidence type="ECO:0000259" key="2">
    <source>
        <dbReference type="Pfam" id="PF10088"/>
    </source>
</evidence>
<protein>
    <submittedName>
        <fullName evidence="4">Uncharacterized protein YydD, contains DUF2326 domain</fullName>
    </submittedName>
</protein>
<dbReference type="InterPro" id="IPR018760">
    <property type="entry name" value="DUF2326"/>
</dbReference>
<dbReference type="RefSeq" id="WP_077937974.1">
    <property type="nucleotide sequence ID" value="NZ_FMCW01000037.1"/>
</dbReference>
<proteinExistence type="predicted"/>
<sequence length="566" mass="63946">MLRSLDSDLPRFKVARFEPGVNVVLAHRTQLARAQDTRNAVGKTSFVSTLDFLLGQSAPPNHILRRPELADATFKLVLDLTAGPTNVTRSGINPGYLQINGLSVRLQAWRQQLGTELFGLTGSPEEPSYRALVAFYLRSVSNGAFLNPTETHRKQSVLETQPPLAYLFGLDTGLVAKVREIADADKSLRELKKAAQDPILGMTLGRAQDLDAEIRTLRIQEEQLSAQLSSFRVVDRYSEHRADADELSRKIRKLNDRLVLTERRLGDLEAAIDREDETQPDHDYLRDVYDQVGVVLPDMVVRRFEEVEAFHRSVVNNRRRYLESEHGRLVQLISDDQQALSELDAERSQLMRLLEAGGALETYNELQRQLGEVGGRLAELTERRLTVDRWENANRHLQLRSAELELLVSTDLQERRLQVDEIAEMYASFAYVLYGSRRPASLTIEASRTGYRFFPTIGGDASEGVRSMALFCFDLTMAVIAHRAGRGPNFLVHDSHLYDGVEARQVAGALNLASDVTEREGMQYIATMNSDDLEKAQREDPKLRFHQCAEMTDEYEEGGLFGIRFN</sequence>
<dbReference type="InterPro" id="IPR046919">
    <property type="entry name" value="ABC-3C_CTD10"/>
</dbReference>
<evidence type="ECO:0000259" key="3">
    <source>
        <dbReference type="Pfam" id="PF20275"/>
    </source>
</evidence>